<dbReference type="InterPro" id="IPR013201">
    <property type="entry name" value="Prot_inhib_I29"/>
</dbReference>
<dbReference type="CDD" id="cd02248">
    <property type="entry name" value="Peptidase_C1A"/>
    <property type="match status" value="1"/>
</dbReference>
<comment type="similarity">
    <text evidence="1">Belongs to the peptidase C1 family.</text>
</comment>
<keyword evidence="4" id="KW-0788">Thiol protease</keyword>
<dbReference type="PRINTS" id="PR00705">
    <property type="entry name" value="PAPAIN"/>
</dbReference>
<keyword evidence="5" id="KW-1015">Disulfide bond</keyword>
<dbReference type="SMART" id="SM00848">
    <property type="entry name" value="Inhibitor_I29"/>
    <property type="match status" value="1"/>
</dbReference>
<dbReference type="EMBL" id="JAUESC010000385">
    <property type="protein sequence ID" value="KAK0579245.1"/>
    <property type="molecule type" value="Genomic_DNA"/>
</dbReference>
<feature type="domain" description="Cathepsin propeptide inhibitor" evidence="8">
    <location>
        <begin position="27"/>
        <end position="84"/>
    </location>
</feature>
<keyword evidence="6" id="KW-0732">Signal</keyword>
<evidence type="ECO:0000259" key="7">
    <source>
        <dbReference type="SMART" id="SM00645"/>
    </source>
</evidence>
<evidence type="ECO:0000256" key="2">
    <source>
        <dbReference type="ARBA" id="ARBA00022670"/>
    </source>
</evidence>
<dbReference type="InterPro" id="IPR025660">
    <property type="entry name" value="Pept_his_AS"/>
</dbReference>
<dbReference type="Pfam" id="PF00112">
    <property type="entry name" value="Peptidase_C1"/>
    <property type="match status" value="1"/>
</dbReference>
<evidence type="ECO:0000256" key="4">
    <source>
        <dbReference type="ARBA" id="ARBA00022807"/>
    </source>
</evidence>
<evidence type="ECO:0000313" key="10">
    <source>
        <dbReference type="Proteomes" id="UP001168877"/>
    </source>
</evidence>
<organism evidence="9 10">
    <name type="scientific">Acer saccharum</name>
    <name type="common">Sugar maple</name>
    <dbReference type="NCBI Taxonomy" id="4024"/>
    <lineage>
        <taxon>Eukaryota</taxon>
        <taxon>Viridiplantae</taxon>
        <taxon>Streptophyta</taxon>
        <taxon>Embryophyta</taxon>
        <taxon>Tracheophyta</taxon>
        <taxon>Spermatophyta</taxon>
        <taxon>Magnoliopsida</taxon>
        <taxon>eudicotyledons</taxon>
        <taxon>Gunneridae</taxon>
        <taxon>Pentapetalae</taxon>
        <taxon>rosids</taxon>
        <taxon>malvids</taxon>
        <taxon>Sapindales</taxon>
        <taxon>Sapindaceae</taxon>
        <taxon>Hippocastanoideae</taxon>
        <taxon>Acereae</taxon>
        <taxon>Acer</taxon>
    </lineage>
</organism>
<evidence type="ECO:0000256" key="1">
    <source>
        <dbReference type="ARBA" id="ARBA00008455"/>
    </source>
</evidence>
<dbReference type="SMART" id="SM00645">
    <property type="entry name" value="Pept_C1"/>
    <property type="match status" value="1"/>
</dbReference>
<evidence type="ECO:0000256" key="5">
    <source>
        <dbReference type="ARBA" id="ARBA00023157"/>
    </source>
</evidence>
<reference evidence="9" key="1">
    <citation type="journal article" date="2022" name="Plant J.">
        <title>Strategies of tolerance reflected in two North American maple genomes.</title>
        <authorList>
            <person name="McEvoy S.L."/>
            <person name="Sezen U.U."/>
            <person name="Trouern-Trend A."/>
            <person name="McMahon S.M."/>
            <person name="Schaberg P.G."/>
            <person name="Yang J."/>
            <person name="Wegrzyn J.L."/>
            <person name="Swenson N.G."/>
        </authorList>
    </citation>
    <scope>NUCLEOTIDE SEQUENCE</scope>
    <source>
        <strain evidence="9">NS2018</strain>
    </source>
</reference>
<dbReference type="SUPFAM" id="SSF54001">
    <property type="entry name" value="Cysteine proteinases"/>
    <property type="match status" value="1"/>
</dbReference>
<keyword evidence="3" id="KW-0378">Hydrolase</keyword>
<name>A0AA39RSI5_ACESA</name>
<dbReference type="Gene3D" id="3.90.70.10">
    <property type="entry name" value="Cysteine proteinases"/>
    <property type="match status" value="1"/>
</dbReference>
<reference evidence="9" key="2">
    <citation type="submission" date="2023-06" db="EMBL/GenBank/DDBJ databases">
        <authorList>
            <person name="Swenson N.G."/>
            <person name="Wegrzyn J.L."/>
            <person name="Mcevoy S.L."/>
        </authorList>
    </citation>
    <scope>NUCLEOTIDE SEQUENCE</scope>
    <source>
        <strain evidence="9">NS2018</strain>
        <tissue evidence="9">Leaf</tissue>
    </source>
</reference>
<feature type="signal peptide" evidence="6">
    <location>
        <begin position="1"/>
        <end position="16"/>
    </location>
</feature>
<evidence type="ECO:0000259" key="8">
    <source>
        <dbReference type="SMART" id="SM00848"/>
    </source>
</evidence>
<sequence>MFIILVTWAFQAMSRAMLQEASIVELHEKWMAQFGRTYVDSAEKEKRFKIFEENYEYVERFNNAGNNTYKLGINAFSDLTDEEFQASHTGSKMPISNPRFSKTITSFKYQNLTTEVSENVDWRDQGGVTDVKNQGRCSCFWAFSAVAAVEGIVKIKTGELQKLSEQQLLDCVQLGNDCSGGNMESAYDYIVENSIASESNYQYQEHKGPCDQAKAAKKAAEIIGSIKIANANEMQLKVFVAQQPISVYINTDGDFRQYTVGIYNGNCKDSINHAVVIVGYGVS</sequence>
<feature type="domain" description="Peptidase C1A papain C-terminal" evidence="7">
    <location>
        <begin position="116"/>
        <end position="283"/>
    </location>
</feature>
<dbReference type="InterPro" id="IPR000668">
    <property type="entry name" value="Peptidase_C1A_C"/>
</dbReference>
<dbReference type="InterPro" id="IPR013128">
    <property type="entry name" value="Peptidase_C1A"/>
</dbReference>
<evidence type="ECO:0000313" key="9">
    <source>
        <dbReference type="EMBL" id="KAK0579245.1"/>
    </source>
</evidence>
<gene>
    <name evidence="9" type="ORF">LWI29_023333</name>
</gene>
<evidence type="ECO:0000256" key="3">
    <source>
        <dbReference type="ARBA" id="ARBA00022801"/>
    </source>
</evidence>
<comment type="caution">
    <text evidence="9">The sequence shown here is derived from an EMBL/GenBank/DDBJ whole genome shotgun (WGS) entry which is preliminary data.</text>
</comment>
<dbReference type="InterPro" id="IPR039417">
    <property type="entry name" value="Peptidase_C1A_papain-like"/>
</dbReference>
<dbReference type="AlphaFoldDB" id="A0AA39RSI5"/>
<protein>
    <submittedName>
        <fullName evidence="9">Uncharacterized protein</fullName>
    </submittedName>
</protein>
<accession>A0AA39RSI5</accession>
<keyword evidence="2" id="KW-0645">Protease</keyword>
<dbReference type="PROSITE" id="PS00639">
    <property type="entry name" value="THIOL_PROTEASE_HIS"/>
    <property type="match status" value="1"/>
</dbReference>
<keyword evidence="10" id="KW-1185">Reference proteome</keyword>
<proteinExistence type="inferred from homology"/>
<dbReference type="PANTHER" id="PTHR12411">
    <property type="entry name" value="CYSTEINE PROTEASE FAMILY C1-RELATED"/>
    <property type="match status" value="1"/>
</dbReference>
<dbReference type="GO" id="GO:0006508">
    <property type="term" value="P:proteolysis"/>
    <property type="evidence" value="ECO:0007669"/>
    <property type="project" value="UniProtKB-KW"/>
</dbReference>
<dbReference type="GO" id="GO:0008234">
    <property type="term" value="F:cysteine-type peptidase activity"/>
    <property type="evidence" value="ECO:0007669"/>
    <property type="project" value="UniProtKB-KW"/>
</dbReference>
<dbReference type="Pfam" id="PF08246">
    <property type="entry name" value="Inhibitor_I29"/>
    <property type="match status" value="1"/>
</dbReference>
<feature type="chain" id="PRO_5041207966" evidence="6">
    <location>
        <begin position="17"/>
        <end position="283"/>
    </location>
</feature>
<dbReference type="InterPro" id="IPR038765">
    <property type="entry name" value="Papain-like_cys_pep_sf"/>
</dbReference>
<evidence type="ECO:0000256" key="6">
    <source>
        <dbReference type="SAM" id="SignalP"/>
    </source>
</evidence>
<dbReference type="Proteomes" id="UP001168877">
    <property type="component" value="Unassembled WGS sequence"/>
</dbReference>